<evidence type="ECO:0000313" key="2">
    <source>
        <dbReference type="Proteomes" id="UP000185109"/>
    </source>
</evidence>
<gene>
    <name evidence="1" type="ORF">AM571_CH02438</name>
</gene>
<reference evidence="1 2" key="1">
    <citation type="submission" date="2016-09" db="EMBL/GenBank/DDBJ databases">
        <title>The complete genome sequences of Rhizobium gallicum, symbiovars gallicum and phaseoli, symbionts associated to common bean (Phaseolus vulgaris).</title>
        <authorList>
            <person name="Bustos P."/>
            <person name="Santamaria R.I."/>
            <person name="Perez-Carrascal O.M."/>
            <person name="Juarez S."/>
            <person name="Lozano L."/>
            <person name="Martinez-Flores I."/>
            <person name="Martinez-Romero E."/>
            <person name="Cevallos M."/>
            <person name="Romero D."/>
            <person name="Davila G."/>
            <person name="Gonzalez V."/>
        </authorList>
    </citation>
    <scope>NUCLEOTIDE SEQUENCE [LARGE SCALE GENOMIC DNA]</scope>
    <source>
        <strain evidence="1 2">8C-3</strain>
    </source>
</reference>
<sequence>MVIIVLISTSILEYHGLLSQTILQLREIFFYVGSRNCCGVRKDQTLAFETKSFTFTSGISCVACAEVSFLFVLQLLMLILLDQPDRDPSQHTGDHHPAHSVADATNASGVGIALSHNTVAGSLDRMKSGGPDAY</sequence>
<dbReference type="Proteomes" id="UP000185109">
    <property type="component" value="Chromosome"/>
</dbReference>
<proteinExistence type="predicted"/>
<dbReference type="EMBL" id="CP017241">
    <property type="protein sequence ID" value="APO75247.1"/>
    <property type="molecule type" value="Genomic_DNA"/>
</dbReference>
<name>A0A1L5P527_RHIET</name>
<protein>
    <submittedName>
        <fullName evidence="1">Uncharacterized protein</fullName>
    </submittedName>
</protein>
<dbReference type="AlphaFoldDB" id="A0A1L5P527"/>
<dbReference type="RefSeq" id="WP_155774443.1">
    <property type="nucleotide sequence ID" value="NZ_CP017241.1"/>
</dbReference>
<organism evidence="1 2">
    <name type="scientific">Rhizobium etli 8C-3</name>
    <dbReference type="NCBI Taxonomy" id="538025"/>
    <lineage>
        <taxon>Bacteria</taxon>
        <taxon>Pseudomonadati</taxon>
        <taxon>Pseudomonadota</taxon>
        <taxon>Alphaproteobacteria</taxon>
        <taxon>Hyphomicrobiales</taxon>
        <taxon>Rhizobiaceae</taxon>
        <taxon>Rhizobium/Agrobacterium group</taxon>
        <taxon>Rhizobium</taxon>
    </lineage>
</organism>
<evidence type="ECO:0000313" key="1">
    <source>
        <dbReference type="EMBL" id="APO75247.1"/>
    </source>
</evidence>
<accession>A0A1L5P527</accession>